<dbReference type="CDD" id="cd07067">
    <property type="entry name" value="HP_PGM_like"/>
    <property type="match status" value="1"/>
</dbReference>
<accession>A0A812JAV7</accession>
<proteinExistence type="predicted"/>
<dbReference type="OrthoDB" id="425104at2759"/>
<dbReference type="Gene3D" id="3.40.50.1240">
    <property type="entry name" value="Phosphoglycerate mutase-like"/>
    <property type="match status" value="1"/>
</dbReference>
<keyword evidence="3" id="KW-1185">Reference proteome</keyword>
<gene>
    <name evidence="2" type="primary">PGM</name>
    <name evidence="2" type="ORF">SNAT2548_LOCUS5663</name>
</gene>
<organism evidence="2 3">
    <name type="scientific">Symbiodinium natans</name>
    <dbReference type="NCBI Taxonomy" id="878477"/>
    <lineage>
        <taxon>Eukaryota</taxon>
        <taxon>Sar</taxon>
        <taxon>Alveolata</taxon>
        <taxon>Dinophyceae</taxon>
        <taxon>Suessiales</taxon>
        <taxon>Symbiodiniaceae</taxon>
        <taxon>Symbiodinium</taxon>
    </lineage>
</organism>
<dbReference type="Pfam" id="PF00300">
    <property type="entry name" value="His_Phos_1"/>
    <property type="match status" value="1"/>
</dbReference>
<dbReference type="AlphaFoldDB" id="A0A812JAV7"/>
<comment type="caution">
    <text evidence="2">The sequence shown here is derived from an EMBL/GenBank/DDBJ whole genome shotgun (WGS) entry which is preliminary data.</text>
</comment>
<dbReference type="PANTHER" id="PTHR48100">
    <property type="entry name" value="BROAD-SPECIFICITY PHOSPHATASE YOR283W-RELATED"/>
    <property type="match status" value="1"/>
</dbReference>
<dbReference type="EMBL" id="CAJNDS010000364">
    <property type="protein sequence ID" value="CAE7197940.1"/>
    <property type="molecule type" value="Genomic_DNA"/>
</dbReference>
<dbReference type="GO" id="GO:0016791">
    <property type="term" value="F:phosphatase activity"/>
    <property type="evidence" value="ECO:0007669"/>
    <property type="project" value="TreeGrafter"/>
</dbReference>
<evidence type="ECO:0000256" key="1">
    <source>
        <dbReference type="SAM" id="MobiDB-lite"/>
    </source>
</evidence>
<feature type="region of interest" description="Disordered" evidence="1">
    <location>
        <begin position="309"/>
        <end position="333"/>
    </location>
</feature>
<evidence type="ECO:0000313" key="3">
    <source>
        <dbReference type="Proteomes" id="UP000604046"/>
    </source>
</evidence>
<sequence length="697" mass="76051">MEEEDAELQQAILLSLGNTDHTDQDLRQRLAAASDATRKLLMTVAQNLASSGAQSTCEEKLKFRRLRDDTVRARTKSSYDLACQALHALGFRLETGKGDGGSHWQIPTEAEPSEEMIRAMMSLEAAGPPAASATVDLPQRTLTMTDFDVLELPSPGGMLPALRLVVYPSNHCQLVPEDCVAWATRQGSGRGRWGCHGRVGEDDRIVLALGGAAGLLGGLGAAAHWYNHRGQEQSMPMLSCWAGEHAWAETYMNQTFVIRALPQQQLALCGLRLSCRPFETSGRLIVVIAPAACAVQEAMSQCQDILRSLPEDSREPTNPIRSRPPPPPPPSMAVHHCLQHHGASCSPVLPAKTTLISVRYAYEHSADEGPSGAVRHGECQENQLGTIVLLDMLRFSVSSNDTSATLRIHKAASLQSEGQQRWKRHVFCSLCTILLAKQAGLDLSPAQVQVLPYESCSRPLSKTVHFVRHGQAEHNVALAKVAKGEPAPTYADSRLTRLGEEQAAAIARRLQNDADWPDIVLTSPLRRCVRTALLAFQPRSGCVLALEELRELVSASVHNSRPPVGQLEDEFPEVDFSRVSPSDEAWQPGMDRELRESCAQRAQRFLLRVFTEEPISSAKRLAVVSHSGFLYLLSNYGHAALDGSAGGHGSFKGSGPVGLGANPILTYPQDSPSHERVFRSWWSQGEMRSVILQPDSS</sequence>
<reference evidence="2" key="1">
    <citation type="submission" date="2021-02" db="EMBL/GenBank/DDBJ databases">
        <authorList>
            <person name="Dougan E. K."/>
            <person name="Rhodes N."/>
            <person name="Thang M."/>
            <person name="Chan C."/>
        </authorList>
    </citation>
    <scope>NUCLEOTIDE SEQUENCE</scope>
</reference>
<protein>
    <submittedName>
        <fullName evidence="2">PGM protein</fullName>
    </submittedName>
</protein>
<evidence type="ECO:0000313" key="2">
    <source>
        <dbReference type="EMBL" id="CAE7197940.1"/>
    </source>
</evidence>
<dbReference type="GO" id="GO:0005737">
    <property type="term" value="C:cytoplasm"/>
    <property type="evidence" value="ECO:0007669"/>
    <property type="project" value="TreeGrafter"/>
</dbReference>
<dbReference type="InterPro" id="IPR050275">
    <property type="entry name" value="PGM_Phosphatase"/>
</dbReference>
<dbReference type="InterPro" id="IPR013078">
    <property type="entry name" value="His_Pase_superF_clade-1"/>
</dbReference>
<dbReference type="Proteomes" id="UP000604046">
    <property type="component" value="Unassembled WGS sequence"/>
</dbReference>
<name>A0A812JAV7_9DINO</name>
<dbReference type="SUPFAM" id="SSF53254">
    <property type="entry name" value="Phosphoglycerate mutase-like"/>
    <property type="match status" value="1"/>
</dbReference>
<feature type="compositionally biased region" description="Pro residues" evidence="1">
    <location>
        <begin position="322"/>
        <end position="331"/>
    </location>
</feature>
<dbReference type="SMART" id="SM00855">
    <property type="entry name" value="PGAM"/>
    <property type="match status" value="1"/>
</dbReference>
<dbReference type="InterPro" id="IPR029033">
    <property type="entry name" value="His_PPase_superfam"/>
</dbReference>
<dbReference type="PANTHER" id="PTHR48100:SF1">
    <property type="entry name" value="HISTIDINE PHOSPHATASE FAMILY PROTEIN-RELATED"/>
    <property type="match status" value="1"/>
</dbReference>